<evidence type="ECO:0000256" key="3">
    <source>
        <dbReference type="ARBA" id="ARBA00022989"/>
    </source>
</evidence>
<dbReference type="InterPro" id="IPR036259">
    <property type="entry name" value="MFS_trans_sf"/>
</dbReference>
<dbReference type="Pfam" id="PF07690">
    <property type="entry name" value="MFS_1"/>
    <property type="match status" value="1"/>
</dbReference>
<feature type="transmembrane region" description="Helical" evidence="6">
    <location>
        <begin position="491"/>
        <end position="511"/>
    </location>
</feature>
<feature type="transmembrane region" description="Helical" evidence="6">
    <location>
        <begin position="678"/>
        <end position="696"/>
    </location>
</feature>
<dbReference type="InterPro" id="IPR020846">
    <property type="entry name" value="MFS_dom"/>
</dbReference>
<reference evidence="8 9" key="1">
    <citation type="submission" date="2019-06" db="EMBL/GenBank/DDBJ databases">
        <title>Genome Sequence of the Brown Rot Fungal Pathogen Monilinia laxa.</title>
        <authorList>
            <person name="De Miccolis Angelini R.M."/>
            <person name="Landi L."/>
            <person name="Abate D."/>
            <person name="Pollastro S."/>
            <person name="Romanazzi G."/>
            <person name="Faretra F."/>
        </authorList>
    </citation>
    <scope>NUCLEOTIDE SEQUENCE [LARGE SCALE GENOMIC DNA]</scope>
    <source>
        <strain evidence="8 9">Mlax316</strain>
    </source>
</reference>
<evidence type="ECO:0000313" key="8">
    <source>
        <dbReference type="EMBL" id="KAB8298299.1"/>
    </source>
</evidence>
<dbReference type="SUPFAM" id="SSF103473">
    <property type="entry name" value="MFS general substrate transporter"/>
    <property type="match status" value="1"/>
</dbReference>
<dbReference type="GO" id="GO:0005886">
    <property type="term" value="C:plasma membrane"/>
    <property type="evidence" value="ECO:0007669"/>
    <property type="project" value="TreeGrafter"/>
</dbReference>
<feature type="transmembrane region" description="Helical" evidence="6">
    <location>
        <begin position="578"/>
        <end position="596"/>
    </location>
</feature>
<name>A0A5N6K6Z7_MONLA</name>
<feature type="transmembrane region" description="Helical" evidence="6">
    <location>
        <begin position="748"/>
        <end position="773"/>
    </location>
</feature>
<dbReference type="OrthoDB" id="4139357at2759"/>
<feature type="transmembrane region" description="Helical" evidence="6">
    <location>
        <begin position="649"/>
        <end position="672"/>
    </location>
</feature>
<feature type="transmembrane region" description="Helical" evidence="6">
    <location>
        <begin position="93"/>
        <end position="114"/>
    </location>
</feature>
<evidence type="ECO:0000313" key="9">
    <source>
        <dbReference type="Proteomes" id="UP000326757"/>
    </source>
</evidence>
<evidence type="ECO:0000256" key="4">
    <source>
        <dbReference type="ARBA" id="ARBA00023136"/>
    </source>
</evidence>
<dbReference type="GO" id="GO:0022857">
    <property type="term" value="F:transmembrane transporter activity"/>
    <property type="evidence" value="ECO:0007669"/>
    <property type="project" value="InterPro"/>
</dbReference>
<feature type="transmembrane region" description="Helical" evidence="6">
    <location>
        <begin position="246"/>
        <end position="264"/>
    </location>
</feature>
<feature type="transmembrane region" description="Helical" evidence="6">
    <location>
        <begin position="805"/>
        <end position="826"/>
    </location>
</feature>
<evidence type="ECO:0000256" key="6">
    <source>
        <dbReference type="SAM" id="Phobius"/>
    </source>
</evidence>
<comment type="subcellular location">
    <subcellularLocation>
        <location evidence="1">Membrane</location>
        <topology evidence="1">Multi-pass membrane protein</topology>
    </subcellularLocation>
</comment>
<evidence type="ECO:0000256" key="2">
    <source>
        <dbReference type="ARBA" id="ARBA00022692"/>
    </source>
</evidence>
<keyword evidence="9" id="KW-1185">Reference proteome</keyword>
<dbReference type="Gene3D" id="1.20.1250.20">
    <property type="entry name" value="MFS general substrate transporter like domains"/>
    <property type="match status" value="1"/>
</dbReference>
<dbReference type="PANTHER" id="PTHR23501">
    <property type="entry name" value="MAJOR FACILITATOR SUPERFAMILY"/>
    <property type="match status" value="1"/>
</dbReference>
<dbReference type="InterPro" id="IPR049326">
    <property type="entry name" value="Rhodopsin_dom_fungi"/>
</dbReference>
<feature type="transmembrane region" description="Helical" evidence="6">
    <location>
        <begin position="12"/>
        <end position="30"/>
    </location>
</feature>
<feature type="transmembrane region" description="Helical" evidence="6">
    <location>
        <begin position="42"/>
        <end position="63"/>
    </location>
</feature>
<evidence type="ECO:0000259" key="7">
    <source>
        <dbReference type="PROSITE" id="PS50850"/>
    </source>
</evidence>
<evidence type="ECO:0000256" key="1">
    <source>
        <dbReference type="ARBA" id="ARBA00004141"/>
    </source>
</evidence>
<dbReference type="InterPro" id="IPR011701">
    <property type="entry name" value="MFS"/>
</dbReference>
<accession>A0A5N6K6Z7</accession>
<dbReference type="AlphaFoldDB" id="A0A5N6K6Z7"/>
<dbReference type="Proteomes" id="UP000326757">
    <property type="component" value="Unassembled WGS sequence"/>
</dbReference>
<organism evidence="8 9">
    <name type="scientific">Monilinia laxa</name>
    <name type="common">Brown rot fungus</name>
    <name type="synonym">Sclerotinia laxa</name>
    <dbReference type="NCBI Taxonomy" id="61186"/>
    <lineage>
        <taxon>Eukaryota</taxon>
        <taxon>Fungi</taxon>
        <taxon>Dikarya</taxon>
        <taxon>Ascomycota</taxon>
        <taxon>Pezizomycotina</taxon>
        <taxon>Leotiomycetes</taxon>
        <taxon>Helotiales</taxon>
        <taxon>Sclerotiniaceae</taxon>
        <taxon>Monilinia</taxon>
    </lineage>
</organism>
<feature type="transmembrane region" description="Helical" evidence="6">
    <location>
        <begin position="520"/>
        <end position="539"/>
    </location>
</feature>
<feature type="region of interest" description="Disordered" evidence="5">
    <location>
        <begin position="307"/>
        <end position="341"/>
    </location>
</feature>
<evidence type="ECO:0000256" key="5">
    <source>
        <dbReference type="SAM" id="MobiDB-lite"/>
    </source>
</evidence>
<protein>
    <recommendedName>
        <fullName evidence="7">Major facilitator superfamily (MFS) profile domain-containing protein</fullName>
    </recommendedName>
</protein>
<feature type="domain" description="Major facilitator superfamily (MFS) profile" evidence="7">
    <location>
        <begin position="454"/>
        <end position="860"/>
    </location>
</feature>
<dbReference type="Gene3D" id="1.20.1720.10">
    <property type="entry name" value="Multidrug resistance protein D"/>
    <property type="match status" value="1"/>
</dbReference>
<keyword evidence="2 6" id="KW-0812">Transmembrane</keyword>
<keyword evidence="4 6" id="KW-0472">Membrane</keyword>
<keyword evidence="3 6" id="KW-1133">Transmembrane helix</keyword>
<feature type="transmembrane region" description="Helical" evidence="6">
    <location>
        <begin position="451"/>
        <end position="479"/>
    </location>
</feature>
<feature type="transmembrane region" description="Helical" evidence="6">
    <location>
        <begin position="204"/>
        <end position="226"/>
    </location>
</feature>
<dbReference type="Pfam" id="PF20684">
    <property type="entry name" value="Fung_rhodopsin"/>
    <property type="match status" value="1"/>
</dbReference>
<dbReference type="PROSITE" id="PS50850">
    <property type="entry name" value="MFS"/>
    <property type="match status" value="1"/>
</dbReference>
<dbReference type="PANTHER" id="PTHR23501:SF59">
    <property type="entry name" value="MAJOR FACILITATOR SUPERFAMILY (MFS) PROFILE DOMAIN-CONTAINING PROTEIN-RELATED"/>
    <property type="match status" value="1"/>
</dbReference>
<feature type="transmembrane region" description="Helical" evidence="6">
    <location>
        <begin position="169"/>
        <end position="192"/>
    </location>
</feature>
<feature type="transmembrane region" description="Helical" evidence="6">
    <location>
        <begin position="716"/>
        <end position="736"/>
    </location>
</feature>
<feature type="transmembrane region" description="Helical" evidence="6">
    <location>
        <begin position="608"/>
        <end position="628"/>
    </location>
</feature>
<dbReference type="EMBL" id="VIGI01000007">
    <property type="protein sequence ID" value="KAB8298299.1"/>
    <property type="molecule type" value="Genomic_DNA"/>
</dbReference>
<sequence>MQTENSQHTTTVALIVTILAVIAVALRFVTRRLTKAGIAADDWWILMGLLLLIITGAVLLYGVKSDPNGGETINRDSPTFDYTPHVVYLQMSWAAAILYFSVVTAIKISILLMYRRIFSASLVRSFWVFMGLVVVWWLVGTVATCISCVPASRFWTGPSAGGWCFNFNIYWMVMGLIEIIVDIGILVLPIGVVVGLQMPNSQKILVAGIFLLGSFVVITGVVRVVLGYAPGSQNVDFPRAELWSTVHVGMAIVCACLPNFRPLLNRITASARRLYGSAITSDRNPNASGSSGSRSGVSKNKNAAELMTLGNIRRPKPNELEDTNADTRRLTRNGSGDLESRSLVKSRQAKVINLTFLIADKMENSGKLCLLRTSQNNFTTLQVKPLDSLDAHSFNHPPQDYIQGVHEIWGWAVVFFLTKSSPAGMAPSTTITTNADDRPMEVVTFSPGKRYIAACISILSVNLACALDATTIAVALPAISEALNGNAIEAFWAGTSFLLTSTIWQPIFVAFSHVFGRKPLLLFSLILFTIGSVLGGAAHNTATLLTGRCIQGSGVGGILVLTEALITDTVPLRQRGNAMASLGVVWAVGSVTGPLIGGALANRNAWRWVFYLNLPIIAVGFVGCVWFLQLERKERTFEEKLSEIDYIGSIIFVGSLTSFLIPLTWGGVAYSWKSWHTLVPLLLGAVGLLGFCAYEGMVAQKPILPTRLFRNPSSNIAYLCTFLHGMILWTIVYYVPLYFMSVQSYTSVMAGIAALPETLTIAPFAIVFGIIATKTGSYRWGLWIGWAITAFGCGMLYLLDVGTSVFCWIFLMLGSGIGMGLLYPALSLAIQASAPVEDAATAARLFTFFRALDQTVGVAI</sequence>
<feature type="transmembrane region" description="Helical" evidence="6">
    <location>
        <begin position="780"/>
        <end position="799"/>
    </location>
</feature>
<feature type="transmembrane region" description="Helical" evidence="6">
    <location>
        <begin position="126"/>
        <end position="149"/>
    </location>
</feature>
<gene>
    <name evidence="8" type="ORF">EYC80_002028</name>
</gene>
<comment type="caution">
    <text evidence="8">The sequence shown here is derived from an EMBL/GenBank/DDBJ whole genome shotgun (WGS) entry which is preliminary data.</text>
</comment>
<proteinExistence type="predicted"/>